<feature type="compositionally biased region" description="Basic and acidic residues" evidence="1">
    <location>
        <begin position="56"/>
        <end position="66"/>
    </location>
</feature>
<feature type="region of interest" description="Disordered" evidence="1">
    <location>
        <begin position="1"/>
        <end position="77"/>
    </location>
</feature>
<sequence length="216" mass="23836">MEPSLVMHQRREPQKGNMTGNMKGTQREPSFLAADHPSDPGAQKGNMKGANGSLDAEPRPTHPTREPRKKKNMKAAQPEPTFLAPSFFAAAHPTRCRGAVASSEVIVRMTFLNDVLFAPTRPPGVLRAGRELATTIQQESGIVPDRTHRTEPTAYGHHRVNEAEFFRVQSSRAISATSSVALTDVQHIMFIPKDGFLAITPSFTATIRFLILDLWQ</sequence>
<reference evidence="2 3" key="1">
    <citation type="submission" date="2016-02" db="EMBL/GenBank/DDBJ databases">
        <title>Genome analysis of coral dinoflagellate symbionts highlights evolutionary adaptations to a symbiotic lifestyle.</title>
        <authorList>
            <person name="Aranda M."/>
            <person name="Li Y."/>
            <person name="Liew Y.J."/>
            <person name="Baumgarten S."/>
            <person name="Simakov O."/>
            <person name="Wilson M."/>
            <person name="Piel J."/>
            <person name="Ashoor H."/>
            <person name="Bougouffa S."/>
            <person name="Bajic V.B."/>
            <person name="Ryu T."/>
            <person name="Ravasi T."/>
            <person name="Bayer T."/>
            <person name="Micklem G."/>
            <person name="Kim H."/>
            <person name="Bhak J."/>
            <person name="Lajeunesse T.C."/>
            <person name="Voolstra C.R."/>
        </authorList>
    </citation>
    <scope>NUCLEOTIDE SEQUENCE [LARGE SCALE GENOMIC DNA]</scope>
    <source>
        <strain evidence="2 3">CCMP2467</strain>
    </source>
</reference>
<comment type="caution">
    <text evidence="2">The sequence shown here is derived from an EMBL/GenBank/DDBJ whole genome shotgun (WGS) entry which is preliminary data.</text>
</comment>
<name>A0A1Q9C2G8_SYMMI</name>
<dbReference type="OrthoDB" id="10531244at2759"/>
<dbReference type="Proteomes" id="UP000186817">
    <property type="component" value="Unassembled WGS sequence"/>
</dbReference>
<evidence type="ECO:0000256" key="1">
    <source>
        <dbReference type="SAM" id="MobiDB-lite"/>
    </source>
</evidence>
<dbReference type="EMBL" id="LSRX01001843">
    <property type="protein sequence ID" value="OLP77118.1"/>
    <property type="molecule type" value="Genomic_DNA"/>
</dbReference>
<feature type="compositionally biased region" description="Polar residues" evidence="1">
    <location>
        <begin position="16"/>
        <end position="28"/>
    </location>
</feature>
<protein>
    <submittedName>
        <fullName evidence="2">Uncharacterized protein</fullName>
    </submittedName>
</protein>
<organism evidence="2 3">
    <name type="scientific">Symbiodinium microadriaticum</name>
    <name type="common">Dinoflagellate</name>
    <name type="synonym">Zooxanthella microadriatica</name>
    <dbReference type="NCBI Taxonomy" id="2951"/>
    <lineage>
        <taxon>Eukaryota</taxon>
        <taxon>Sar</taxon>
        <taxon>Alveolata</taxon>
        <taxon>Dinophyceae</taxon>
        <taxon>Suessiales</taxon>
        <taxon>Symbiodiniaceae</taxon>
        <taxon>Symbiodinium</taxon>
    </lineage>
</organism>
<accession>A0A1Q9C2G8</accession>
<proteinExistence type="predicted"/>
<evidence type="ECO:0000313" key="3">
    <source>
        <dbReference type="Proteomes" id="UP000186817"/>
    </source>
</evidence>
<keyword evidence="3" id="KW-1185">Reference proteome</keyword>
<evidence type="ECO:0000313" key="2">
    <source>
        <dbReference type="EMBL" id="OLP77118.1"/>
    </source>
</evidence>
<gene>
    <name evidence="2" type="ORF">AK812_SmicGene42862</name>
</gene>
<dbReference type="AlphaFoldDB" id="A0A1Q9C2G8"/>